<comment type="caution">
    <text evidence="1">The sequence shown here is derived from an EMBL/GenBank/DDBJ whole genome shotgun (WGS) entry which is preliminary data.</text>
</comment>
<dbReference type="InterPro" id="IPR005358">
    <property type="entry name" value="Puta_zinc/iron-chelating_dom"/>
</dbReference>
<dbReference type="RefSeq" id="WP_228273757.1">
    <property type="nucleotide sequence ID" value="NZ_JACIGE010000001.1"/>
</dbReference>
<protein>
    <submittedName>
        <fullName evidence="1">Fe-S-cluster containining protein</fullName>
    </submittedName>
</protein>
<evidence type="ECO:0000313" key="2">
    <source>
        <dbReference type="Proteomes" id="UP000587070"/>
    </source>
</evidence>
<reference evidence="1 2" key="1">
    <citation type="submission" date="2020-08" db="EMBL/GenBank/DDBJ databases">
        <title>Genome sequencing of Purple Non-Sulfur Bacteria from various extreme environments.</title>
        <authorList>
            <person name="Mayer M."/>
        </authorList>
    </citation>
    <scope>NUCLEOTIDE SEQUENCE [LARGE SCALE GENOMIC DNA]</scope>
    <source>
        <strain evidence="1 2">2761</strain>
    </source>
</reference>
<sequence length="99" mass="10979">MSGDAATSPVSCASCEACCCRLEVMLMGGDEVPPAFTRQDRWGGWVMHRRDDGWCAALDRQSMRCTIYSRRPQICRDYATGADDCLGERAQYLPLPPAD</sequence>
<gene>
    <name evidence="1" type="ORF">GGD90_000021</name>
</gene>
<accession>A0A840GAK3</accession>
<proteinExistence type="predicted"/>
<name>A0A840GAK3_RHOTE</name>
<dbReference type="Proteomes" id="UP000587070">
    <property type="component" value="Unassembled WGS sequence"/>
</dbReference>
<dbReference type="Pfam" id="PF03692">
    <property type="entry name" value="CxxCxxCC"/>
    <property type="match status" value="1"/>
</dbReference>
<dbReference type="EMBL" id="JACIGE010000001">
    <property type="protein sequence ID" value="MBB4245672.1"/>
    <property type="molecule type" value="Genomic_DNA"/>
</dbReference>
<organism evidence="1 2">
    <name type="scientific">Rhodocyclus tenuis</name>
    <name type="common">Rhodospirillum tenue</name>
    <dbReference type="NCBI Taxonomy" id="1066"/>
    <lineage>
        <taxon>Bacteria</taxon>
        <taxon>Pseudomonadati</taxon>
        <taxon>Pseudomonadota</taxon>
        <taxon>Betaproteobacteria</taxon>
        <taxon>Rhodocyclales</taxon>
        <taxon>Rhodocyclaceae</taxon>
        <taxon>Rhodocyclus</taxon>
    </lineage>
</organism>
<dbReference type="AlphaFoldDB" id="A0A840GAK3"/>
<keyword evidence="2" id="KW-1185">Reference proteome</keyword>
<evidence type="ECO:0000313" key="1">
    <source>
        <dbReference type="EMBL" id="MBB4245672.1"/>
    </source>
</evidence>